<comment type="caution">
    <text evidence="1">The sequence shown here is derived from an EMBL/GenBank/DDBJ whole genome shotgun (WGS) entry which is preliminary data.</text>
</comment>
<dbReference type="EMBL" id="JAHDVG010000488">
    <property type="protein sequence ID" value="KAH1165729.1"/>
    <property type="molecule type" value="Genomic_DNA"/>
</dbReference>
<organism evidence="1 2">
    <name type="scientific">Mauremys mutica</name>
    <name type="common">yellowpond turtle</name>
    <dbReference type="NCBI Taxonomy" id="74926"/>
    <lineage>
        <taxon>Eukaryota</taxon>
        <taxon>Metazoa</taxon>
        <taxon>Chordata</taxon>
        <taxon>Craniata</taxon>
        <taxon>Vertebrata</taxon>
        <taxon>Euteleostomi</taxon>
        <taxon>Archelosauria</taxon>
        <taxon>Testudinata</taxon>
        <taxon>Testudines</taxon>
        <taxon>Cryptodira</taxon>
        <taxon>Durocryptodira</taxon>
        <taxon>Testudinoidea</taxon>
        <taxon>Geoemydidae</taxon>
        <taxon>Geoemydinae</taxon>
        <taxon>Mauremys</taxon>
    </lineage>
</organism>
<name>A0A9D3WLX8_9SAUR</name>
<reference evidence="1" key="1">
    <citation type="submission" date="2021-09" db="EMBL/GenBank/DDBJ databases">
        <title>The genome of Mauremys mutica provides insights into the evolution of semi-aquatic lifestyle.</title>
        <authorList>
            <person name="Gong S."/>
            <person name="Gao Y."/>
        </authorList>
    </citation>
    <scope>NUCLEOTIDE SEQUENCE</scope>
    <source>
        <strain evidence="1">MM-2020</strain>
        <tissue evidence="1">Muscle</tissue>
    </source>
</reference>
<accession>A0A9D3WLX8</accession>
<protein>
    <submittedName>
        <fullName evidence="1">Uncharacterized protein</fullName>
    </submittedName>
</protein>
<evidence type="ECO:0000313" key="2">
    <source>
        <dbReference type="Proteomes" id="UP000827986"/>
    </source>
</evidence>
<evidence type="ECO:0000313" key="1">
    <source>
        <dbReference type="EMBL" id="KAH1165729.1"/>
    </source>
</evidence>
<keyword evidence="2" id="KW-1185">Reference proteome</keyword>
<gene>
    <name evidence="1" type="ORF">KIL84_023288</name>
</gene>
<proteinExistence type="predicted"/>
<sequence length="76" mass="8246">MFCGKISLSRREGEKRETSRLGGLDITLPNICMDLKTTLSVKVDGAQGGTKQGQLKHILLKQNNTSVARAEGNALF</sequence>
<dbReference type="AlphaFoldDB" id="A0A9D3WLX8"/>
<dbReference type="Proteomes" id="UP000827986">
    <property type="component" value="Unassembled WGS sequence"/>
</dbReference>